<dbReference type="eggNOG" id="COG0175">
    <property type="taxonomic scope" value="Bacteria"/>
</dbReference>
<dbReference type="EMBL" id="AJYQ02000078">
    <property type="protein sequence ID" value="OEE35330.1"/>
    <property type="molecule type" value="Genomic_DNA"/>
</dbReference>
<dbReference type="Proteomes" id="UP000094741">
    <property type="component" value="Unassembled WGS sequence"/>
</dbReference>
<dbReference type="STRING" id="1187848.A1QO_00795"/>
<reference evidence="2 3" key="1">
    <citation type="journal article" date="2012" name="Science">
        <title>Ecological populations of bacteria act as socially cohesive units of antibiotic production and resistance.</title>
        <authorList>
            <person name="Cordero O.X."/>
            <person name="Wildschutte H."/>
            <person name="Kirkup B."/>
            <person name="Proehl S."/>
            <person name="Ngo L."/>
            <person name="Hussain F."/>
            <person name="Le Roux F."/>
            <person name="Mincer T."/>
            <person name="Polz M.F."/>
        </authorList>
    </citation>
    <scope>NUCLEOTIDE SEQUENCE [LARGE SCALE GENOMIC DNA]</scope>
    <source>
        <strain evidence="2 3">ZF-129</strain>
    </source>
</reference>
<evidence type="ECO:0000313" key="2">
    <source>
        <dbReference type="EMBL" id="OEE35330.1"/>
    </source>
</evidence>
<dbReference type="InterPro" id="IPR014729">
    <property type="entry name" value="Rossmann-like_a/b/a_fold"/>
</dbReference>
<feature type="region of interest" description="Disordered" evidence="1">
    <location>
        <begin position="701"/>
        <end position="726"/>
    </location>
</feature>
<dbReference type="Gene3D" id="3.40.50.620">
    <property type="entry name" value="HUPs"/>
    <property type="match status" value="1"/>
</dbReference>
<proteinExistence type="predicted"/>
<sequence length="726" mass="81936">MDQQGYSVSGQVTMDLFSSLDSISVNEEITVVQLDKWTEWRRDILEDSSLNFSLGDNELTSANLLIRAVQSIKDKFISGFNIVSAISGGKDSNLSTLAMFIAAMELKRENRLDLIKPFAILHNNTLIESPEAHNLAMGQINEYQKFATEEGLPFSVIIGKPSIQQSWFGKILSGRGIPIFVNANTRDCAVDWKIKAGISAVNRWAKKIGFTRISNFRKSNLLLLLGSRLDESVKRAASLSRLGGDDIKIVRNSSGEAFLYPILNMTEEDVWSILLKAKKFGSVIPAPVQDYDDLYEFYSDSSGGECALVSTTNDSGEQIVDTGSAGSTACGTRSGCILCTAIKDDKSTIGLIDSDPDKFGYLKHLNRIQQTLSISQYNWNLRTAVGRTLYSNGYIELKHDTYSISFLIRILKALITADYLEDQRANRIKAKLENGTIANTRRNRRMSKPQFKFIDENIIIYLDFIWSIHSYSEQPFLAMKTWQEVYRYGELELLDDYQDYARSPTTRSSKNFLKVCAADQFWDSGKEDWDDNLQPSNFGLYEFSSDNHSDIQKDDLDEDVDNDSSYLAFDAGMEPDPVIQKQYRDEVFDYHSGEQLSINVKESDSRSIQVDSLYFNEFLEFEVTQSNSAGNTPLTAAKSLLKRGLVSLPKGQYLNRHYQAIRGQVLSANGLYSNVTLEQIVIRARNNNFVITDSYTAEMKSSTVKRRNKPTSNIRSNQPNNNYSLF</sequence>
<dbReference type="OrthoDB" id="9774475at2"/>
<evidence type="ECO:0000256" key="1">
    <source>
        <dbReference type="SAM" id="MobiDB-lite"/>
    </source>
</evidence>
<dbReference type="AlphaFoldDB" id="A0A1E5BGM6"/>
<protein>
    <recommendedName>
        <fullName evidence="4">Phosphoadenosine phosphosulphate reductase domain-containing protein</fullName>
    </recommendedName>
</protein>
<dbReference type="RefSeq" id="WP_017041686.1">
    <property type="nucleotide sequence ID" value="NZ_AJYQ02000078.1"/>
</dbReference>
<dbReference type="SUPFAM" id="SSF52402">
    <property type="entry name" value="Adenine nucleotide alpha hydrolases-like"/>
    <property type="match status" value="1"/>
</dbReference>
<gene>
    <name evidence="2" type="ORF">A1QO_00795</name>
</gene>
<name>A0A1E5BGM6_9VIBR</name>
<feature type="compositionally biased region" description="Polar residues" evidence="1">
    <location>
        <begin position="710"/>
        <end position="726"/>
    </location>
</feature>
<organism evidence="2 3">
    <name type="scientific">Vibrio genomosp. F10 str. ZF-129</name>
    <dbReference type="NCBI Taxonomy" id="1187848"/>
    <lineage>
        <taxon>Bacteria</taxon>
        <taxon>Pseudomonadati</taxon>
        <taxon>Pseudomonadota</taxon>
        <taxon>Gammaproteobacteria</taxon>
        <taxon>Vibrionales</taxon>
        <taxon>Vibrionaceae</taxon>
        <taxon>Vibrio</taxon>
    </lineage>
</organism>
<evidence type="ECO:0008006" key="4">
    <source>
        <dbReference type="Google" id="ProtNLM"/>
    </source>
</evidence>
<evidence type="ECO:0000313" key="3">
    <source>
        <dbReference type="Proteomes" id="UP000094741"/>
    </source>
</evidence>
<comment type="caution">
    <text evidence="2">The sequence shown here is derived from an EMBL/GenBank/DDBJ whole genome shotgun (WGS) entry which is preliminary data.</text>
</comment>
<accession>A0A1E5BGM6</accession>